<feature type="domain" description="Glycosyl transferase family 25" evidence="1">
    <location>
        <begin position="42"/>
        <end position="80"/>
    </location>
</feature>
<accession>A0ABT5UJY2</accession>
<evidence type="ECO:0000313" key="3">
    <source>
        <dbReference type="Proteomes" id="UP001528823"/>
    </source>
</evidence>
<evidence type="ECO:0000259" key="1">
    <source>
        <dbReference type="Pfam" id="PF01755"/>
    </source>
</evidence>
<reference evidence="2 3" key="1">
    <citation type="submission" date="2022-11" db="EMBL/GenBank/DDBJ databases">
        <title>Spartinivicinus poritis sp. nov., isolated from scleractinian coral Porites lutea.</title>
        <authorList>
            <person name="Zhang G."/>
            <person name="Cai L."/>
            <person name="Wei Q."/>
        </authorList>
    </citation>
    <scope>NUCLEOTIDE SEQUENCE [LARGE SCALE GENOMIC DNA]</scope>
    <source>
        <strain evidence="2 3">A2-2</strain>
    </source>
</reference>
<dbReference type="EMBL" id="JAPMOU010000089">
    <property type="protein sequence ID" value="MDE1465822.1"/>
    <property type="molecule type" value="Genomic_DNA"/>
</dbReference>
<dbReference type="RefSeq" id="WP_274692124.1">
    <property type="nucleotide sequence ID" value="NZ_JAPMOU010000089.1"/>
</dbReference>
<name>A0ABT5UJY2_9GAMM</name>
<dbReference type="InterPro" id="IPR002654">
    <property type="entry name" value="Glyco_trans_25"/>
</dbReference>
<keyword evidence="3" id="KW-1185">Reference proteome</keyword>
<sequence>MLFAVDKAFCISIKERIDRQKIAKESLAKLGTPLEFWLVDKDVENPERGCYNSHRDIAKYALENNYERVLVFEDDVMFHRIPSARELRRFNQFLKSNRGDIFYLGALLGRLWLTPKLGIARCSAFCTHSYILNKSGMEKLVATPYDGTAVDLVYKRKLDSYLAFPMLTSQLPYDVASSDISTHRNDNVVFTDDSWEVNKRYQYWSALKNFKYTLLNRSNCGPR</sequence>
<comment type="caution">
    <text evidence="2">The sequence shown here is derived from an EMBL/GenBank/DDBJ whole genome shotgun (WGS) entry which is preliminary data.</text>
</comment>
<evidence type="ECO:0000313" key="2">
    <source>
        <dbReference type="EMBL" id="MDE1465822.1"/>
    </source>
</evidence>
<protein>
    <submittedName>
        <fullName evidence="2">Glycosyltransferase family 25 protein</fullName>
    </submittedName>
</protein>
<organism evidence="2 3">
    <name type="scientific">Spartinivicinus poritis</name>
    <dbReference type="NCBI Taxonomy" id="2994640"/>
    <lineage>
        <taxon>Bacteria</taxon>
        <taxon>Pseudomonadati</taxon>
        <taxon>Pseudomonadota</taxon>
        <taxon>Gammaproteobacteria</taxon>
        <taxon>Oceanospirillales</taxon>
        <taxon>Zooshikellaceae</taxon>
        <taxon>Spartinivicinus</taxon>
    </lineage>
</organism>
<proteinExistence type="predicted"/>
<dbReference type="Pfam" id="PF01755">
    <property type="entry name" value="Glyco_transf_25"/>
    <property type="match status" value="1"/>
</dbReference>
<gene>
    <name evidence="2" type="ORF">ORQ98_28045</name>
</gene>
<dbReference type="Proteomes" id="UP001528823">
    <property type="component" value="Unassembled WGS sequence"/>
</dbReference>